<dbReference type="Pfam" id="PF01325">
    <property type="entry name" value="Fe_dep_repress"/>
    <property type="match status" value="1"/>
</dbReference>
<feature type="domain" description="HTH dtxR-type" evidence="5">
    <location>
        <begin position="23"/>
        <end position="84"/>
    </location>
</feature>
<dbReference type="SUPFAM" id="SSF47979">
    <property type="entry name" value="Iron-dependent repressor protein, dimerization domain"/>
    <property type="match status" value="1"/>
</dbReference>
<dbReference type="InterPro" id="IPR001367">
    <property type="entry name" value="Fe_dep_repressor"/>
</dbReference>
<accession>A0A1Y4LNX7</accession>
<sequence>MALVGRLCYNKQNARFLEVPMAIHESGQMYLETIYILSQNSTFVRAIDVGAQLGFTKPSVSRAMSILKKDGYVNVDADGAITLTETGLAIAKTMYTRHTVLSQMLMELGVDEETATEDACRIEHVISEKSFAAVQAHLEQVTKMREDAHGQ</sequence>
<evidence type="ECO:0000256" key="1">
    <source>
        <dbReference type="ARBA" id="ARBA00007871"/>
    </source>
</evidence>
<gene>
    <name evidence="6" type="ORF">B5F15_07375</name>
</gene>
<dbReference type="SUPFAM" id="SSF46785">
    <property type="entry name" value="Winged helix' DNA-binding domain"/>
    <property type="match status" value="1"/>
</dbReference>
<comment type="similarity">
    <text evidence="1">Belongs to the DtxR/MntR family.</text>
</comment>
<evidence type="ECO:0000313" key="7">
    <source>
        <dbReference type="Proteomes" id="UP000195326"/>
    </source>
</evidence>
<evidence type="ECO:0000313" key="6">
    <source>
        <dbReference type="EMBL" id="OUP58406.1"/>
    </source>
</evidence>
<evidence type="ECO:0000256" key="3">
    <source>
        <dbReference type="ARBA" id="ARBA00023125"/>
    </source>
</evidence>
<keyword evidence="4" id="KW-0804">Transcription</keyword>
<evidence type="ECO:0000256" key="4">
    <source>
        <dbReference type="ARBA" id="ARBA00023163"/>
    </source>
</evidence>
<organism evidence="6 7">
    <name type="scientific">Butyricicoccus pullicaecorum</name>
    <dbReference type="NCBI Taxonomy" id="501571"/>
    <lineage>
        <taxon>Bacteria</taxon>
        <taxon>Bacillati</taxon>
        <taxon>Bacillota</taxon>
        <taxon>Clostridia</taxon>
        <taxon>Eubacteriales</taxon>
        <taxon>Butyricicoccaceae</taxon>
        <taxon>Butyricicoccus</taxon>
    </lineage>
</organism>
<dbReference type="Gene3D" id="1.10.10.10">
    <property type="entry name" value="Winged helix-like DNA-binding domain superfamily/Winged helix DNA-binding domain"/>
    <property type="match status" value="1"/>
</dbReference>
<dbReference type="InterPro" id="IPR050536">
    <property type="entry name" value="DtxR_MntR_Metal-Reg"/>
</dbReference>
<keyword evidence="2" id="KW-0805">Transcription regulation</keyword>
<protein>
    <submittedName>
        <fullName evidence="6">DtxR family transcriptional regulator</fullName>
    </submittedName>
</protein>
<dbReference type="SMART" id="SM00529">
    <property type="entry name" value="HTH_DTXR"/>
    <property type="match status" value="1"/>
</dbReference>
<dbReference type="GO" id="GO:0003677">
    <property type="term" value="F:DNA binding"/>
    <property type="evidence" value="ECO:0007669"/>
    <property type="project" value="UniProtKB-KW"/>
</dbReference>
<dbReference type="EMBL" id="NFKL01000009">
    <property type="protein sequence ID" value="OUP58406.1"/>
    <property type="molecule type" value="Genomic_DNA"/>
</dbReference>
<dbReference type="InterPro" id="IPR036390">
    <property type="entry name" value="WH_DNA-bd_sf"/>
</dbReference>
<evidence type="ECO:0000259" key="5">
    <source>
        <dbReference type="PROSITE" id="PS50944"/>
    </source>
</evidence>
<dbReference type="InterPro" id="IPR036388">
    <property type="entry name" value="WH-like_DNA-bd_sf"/>
</dbReference>
<proteinExistence type="inferred from homology"/>
<reference evidence="7" key="1">
    <citation type="submission" date="2017-04" db="EMBL/GenBank/DDBJ databases">
        <title>Function of individual gut microbiota members based on whole genome sequencing of pure cultures obtained from chicken caecum.</title>
        <authorList>
            <person name="Medvecky M."/>
            <person name="Cejkova D."/>
            <person name="Polansky O."/>
            <person name="Karasova D."/>
            <person name="Kubasova T."/>
            <person name="Cizek A."/>
            <person name="Rychlik I."/>
        </authorList>
    </citation>
    <scope>NUCLEOTIDE SEQUENCE [LARGE SCALE GENOMIC DNA]</scope>
    <source>
        <strain evidence="7">An179</strain>
    </source>
</reference>
<dbReference type="AlphaFoldDB" id="A0A1Y4LNX7"/>
<dbReference type="Proteomes" id="UP000195326">
    <property type="component" value="Unassembled WGS sequence"/>
</dbReference>
<evidence type="ECO:0000256" key="2">
    <source>
        <dbReference type="ARBA" id="ARBA00023015"/>
    </source>
</evidence>
<keyword evidence="3" id="KW-0238">DNA-binding</keyword>
<dbReference type="InterPro" id="IPR022689">
    <property type="entry name" value="Iron_dep_repressor"/>
</dbReference>
<comment type="caution">
    <text evidence="6">The sequence shown here is derived from an EMBL/GenBank/DDBJ whole genome shotgun (WGS) entry which is preliminary data.</text>
</comment>
<dbReference type="GO" id="GO:0046983">
    <property type="term" value="F:protein dimerization activity"/>
    <property type="evidence" value="ECO:0007669"/>
    <property type="project" value="InterPro"/>
</dbReference>
<dbReference type="GO" id="GO:0003700">
    <property type="term" value="F:DNA-binding transcription factor activity"/>
    <property type="evidence" value="ECO:0007669"/>
    <property type="project" value="InterPro"/>
</dbReference>
<name>A0A1Y4LNX7_9FIRM</name>
<dbReference type="PANTHER" id="PTHR33238">
    <property type="entry name" value="IRON (METAL) DEPENDENT REPRESSOR, DTXR FAMILY"/>
    <property type="match status" value="1"/>
</dbReference>
<dbReference type="Gene3D" id="1.10.60.10">
    <property type="entry name" value="Iron dependent repressor, metal binding and dimerisation domain"/>
    <property type="match status" value="1"/>
</dbReference>
<dbReference type="Pfam" id="PF02742">
    <property type="entry name" value="Fe_dep_repr_C"/>
    <property type="match status" value="1"/>
</dbReference>
<dbReference type="InterPro" id="IPR036421">
    <property type="entry name" value="Fe_dep_repressor_sf"/>
</dbReference>
<dbReference type="PROSITE" id="PS50944">
    <property type="entry name" value="HTH_DTXR"/>
    <property type="match status" value="1"/>
</dbReference>
<dbReference type="InterPro" id="IPR022687">
    <property type="entry name" value="HTH_DTXR"/>
</dbReference>
<dbReference type="PANTHER" id="PTHR33238:SF7">
    <property type="entry name" value="IRON-DEPENDENT TRANSCRIPTIONAL REGULATOR"/>
    <property type="match status" value="1"/>
</dbReference>
<dbReference type="GO" id="GO:0046914">
    <property type="term" value="F:transition metal ion binding"/>
    <property type="evidence" value="ECO:0007669"/>
    <property type="project" value="InterPro"/>
</dbReference>